<name>A0A8H2RSG8_PSEFL</name>
<evidence type="ECO:0000256" key="1">
    <source>
        <dbReference type="ARBA" id="ARBA00023015"/>
    </source>
</evidence>
<dbReference type="SUPFAM" id="SSF46689">
    <property type="entry name" value="Homeodomain-like"/>
    <property type="match status" value="1"/>
</dbReference>
<dbReference type="Proteomes" id="UP000325723">
    <property type="component" value="Unassembled WGS sequence"/>
</dbReference>
<gene>
    <name evidence="5" type="ORF">PS900_04144</name>
</gene>
<evidence type="ECO:0000256" key="3">
    <source>
        <dbReference type="ARBA" id="ARBA00023163"/>
    </source>
</evidence>
<comment type="caution">
    <text evidence="5">The sequence shown here is derived from an EMBL/GenBank/DDBJ whole genome shotgun (WGS) entry which is preliminary data.</text>
</comment>
<evidence type="ECO:0000313" key="6">
    <source>
        <dbReference type="Proteomes" id="UP000325723"/>
    </source>
</evidence>
<dbReference type="EMBL" id="CABVIE010000013">
    <property type="protein sequence ID" value="VVP26735.1"/>
    <property type="molecule type" value="Genomic_DNA"/>
</dbReference>
<sequence length="346" mass="38031">MKPLASSQATLVQTTLATVVSAIANTLRGEYGIEPEPVLLGVGIDPAVMQATELRLSVTILSPLWLRCVELTGDEAFGLRVARYMLPAQFYGIDLALSTSATFGEALQRHVQIIRVLSTSALPQLTTEANGDLRLEIRQHGPHRHTDAALDCFYQGVYIRLFERQTGLQARHLLRRLELSRHPPADPGPWQALGLPVIFGCPCSAMVFKAKSRTLVLPGANPHLLAQLEQPILQYLAQLGLPLPPSALRARLAEMFTDAPNLERLAMALEISTPLLRKNLSEQGVTFSQLLDQAREAQALVLLANPTLSLEQVADKLGFSSASSLVRAFRRWQNNTPANYRRQILG</sequence>
<dbReference type="GO" id="GO:0009893">
    <property type="term" value="P:positive regulation of metabolic process"/>
    <property type="evidence" value="ECO:0007669"/>
    <property type="project" value="UniProtKB-ARBA"/>
</dbReference>
<dbReference type="GO" id="GO:0003700">
    <property type="term" value="F:DNA-binding transcription factor activity"/>
    <property type="evidence" value="ECO:0007669"/>
    <property type="project" value="InterPro"/>
</dbReference>
<dbReference type="InterPro" id="IPR018062">
    <property type="entry name" value="HTH_AraC-typ_CS"/>
</dbReference>
<accession>A0A8H2RSG8</accession>
<feature type="domain" description="HTH araC/xylS-type" evidence="4">
    <location>
        <begin position="246"/>
        <end position="343"/>
    </location>
</feature>
<dbReference type="Gene3D" id="1.10.10.60">
    <property type="entry name" value="Homeodomain-like"/>
    <property type="match status" value="1"/>
</dbReference>
<keyword evidence="1" id="KW-0805">Transcription regulation</keyword>
<keyword evidence="3" id="KW-0804">Transcription</keyword>
<dbReference type="AlphaFoldDB" id="A0A8H2RSG8"/>
<evidence type="ECO:0000259" key="4">
    <source>
        <dbReference type="PROSITE" id="PS01124"/>
    </source>
</evidence>
<keyword evidence="2" id="KW-0238">DNA-binding</keyword>
<dbReference type="PANTHER" id="PTHR47894:SF1">
    <property type="entry name" value="HTH-TYPE TRANSCRIPTIONAL REGULATOR VQSM"/>
    <property type="match status" value="1"/>
</dbReference>
<evidence type="ECO:0000313" key="5">
    <source>
        <dbReference type="EMBL" id="VVP26735.1"/>
    </source>
</evidence>
<dbReference type="Pfam" id="PF12625">
    <property type="entry name" value="Arabinose_bd"/>
    <property type="match status" value="1"/>
</dbReference>
<dbReference type="GO" id="GO:0005829">
    <property type="term" value="C:cytosol"/>
    <property type="evidence" value="ECO:0007669"/>
    <property type="project" value="TreeGrafter"/>
</dbReference>
<dbReference type="SMART" id="SM00342">
    <property type="entry name" value="HTH_ARAC"/>
    <property type="match status" value="1"/>
</dbReference>
<protein>
    <recommendedName>
        <fullName evidence="4">HTH araC/xylS-type domain-containing protein</fullName>
    </recommendedName>
</protein>
<dbReference type="InterPro" id="IPR009057">
    <property type="entry name" value="Homeodomain-like_sf"/>
</dbReference>
<reference evidence="5 6" key="1">
    <citation type="submission" date="2019-09" db="EMBL/GenBank/DDBJ databases">
        <authorList>
            <person name="Chandra G."/>
            <person name="Truman W A."/>
        </authorList>
    </citation>
    <scope>NUCLEOTIDE SEQUENCE [LARGE SCALE GENOMIC DNA]</scope>
    <source>
        <strain evidence="5">PS900</strain>
    </source>
</reference>
<evidence type="ECO:0000256" key="2">
    <source>
        <dbReference type="ARBA" id="ARBA00023125"/>
    </source>
</evidence>
<dbReference type="PROSITE" id="PS00041">
    <property type="entry name" value="HTH_ARAC_FAMILY_1"/>
    <property type="match status" value="1"/>
</dbReference>
<dbReference type="PANTHER" id="PTHR47894">
    <property type="entry name" value="HTH-TYPE TRANSCRIPTIONAL REGULATOR GADX"/>
    <property type="match status" value="1"/>
</dbReference>
<dbReference type="InterPro" id="IPR032687">
    <property type="entry name" value="AraC-type_N"/>
</dbReference>
<dbReference type="GO" id="GO:0000976">
    <property type="term" value="F:transcription cis-regulatory region binding"/>
    <property type="evidence" value="ECO:0007669"/>
    <property type="project" value="TreeGrafter"/>
</dbReference>
<dbReference type="PROSITE" id="PS01124">
    <property type="entry name" value="HTH_ARAC_FAMILY_2"/>
    <property type="match status" value="1"/>
</dbReference>
<organism evidence="5 6">
    <name type="scientific">Pseudomonas fluorescens</name>
    <dbReference type="NCBI Taxonomy" id="294"/>
    <lineage>
        <taxon>Bacteria</taxon>
        <taxon>Pseudomonadati</taxon>
        <taxon>Pseudomonadota</taxon>
        <taxon>Gammaproteobacteria</taxon>
        <taxon>Pseudomonadales</taxon>
        <taxon>Pseudomonadaceae</taxon>
        <taxon>Pseudomonas</taxon>
    </lineage>
</organism>
<proteinExistence type="predicted"/>
<dbReference type="InterPro" id="IPR018060">
    <property type="entry name" value="HTH_AraC"/>
</dbReference>
<dbReference type="Pfam" id="PF12833">
    <property type="entry name" value="HTH_18"/>
    <property type="match status" value="1"/>
</dbReference>